<dbReference type="EMBL" id="BMWZ01000014">
    <property type="protein sequence ID" value="GGZ94250.1"/>
    <property type="molecule type" value="Genomic_DNA"/>
</dbReference>
<dbReference type="AlphaFoldDB" id="A0A918RDX4"/>
<name>A0A918RDX4_9FLAO</name>
<evidence type="ECO:0000313" key="2">
    <source>
        <dbReference type="EMBL" id="GGZ94250.1"/>
    </source>
</evidence>
<keyword evidence="1" id="KW-0472">Membrane</keyword>
<protein>
    <submittedName>
        <fullName evidence="2">Uncharacterized protein</fullName>
    </submittedName>
</protein>
<reference evidence="2" key="1">
    <citation type="journal article" date="2014" name="Int. J. Syst. Evol. Microbiol.">
        <title>Complete genome sequence of Corynebacterium casei LMG S-19264T (=DSM 44701T), isolated from a smear-ripened cheese.</title>
        <authorList>
            <consortium name="US DOE Joint Genome Institute (JGI-PGF)"/>
            <person name="Walter F."/>
            <person name="Albersmeier A."/>
            <person name="Kalinowski J."/>
            <person name="Ruckert C."/>
        </authorList>
    </citation>
    <scope>NUCLEOTIDE SEQUENCE</scope>
    <source>
        <strain evidence="2">KCTC 12710</strain>
    </source>
</reference>
<comment type="caution">
    <text evidence="2">The sequence shown here is derived from an EMBL/GenBank/DDBJ whole genome shotgun (WGS) entry which is preliminary data.</text>
</comment>
<reference evidence="2" key="2">
    <citation type="submission" date="2020-09" db="EMBL/GenBank/DDBJ databases">
        <authorList>
            <person name="Sun Q."/>
            <person name="Kim S."/>
        </authorList>
    </citation>
    <scope>NUCLEOTIDE SEQUENCE</scope>
    <source>
        <strain evidence="2">KCTC 12710</strain>
    </source>
</reference>
<accession>A0A918RDX4</accession>
<organism evidence="2 3">
    <name type="scientific">Algibacter mikhailovii</name>
    <dbReference type="NCBI Taxonomy" id="425498"/>
    <lineage>
        <taxon>Bacteria</taxon>
        <taxon>Pseudomonadati</taxon>
        <taxon>Bacteroidota</taxon>
        <taxon>Flavobacteriia</taxon>
        <taxon>Flavobacteriales</taxon>
        <taxon>Flavobacteriaceae</taxon>
        <taxon>Algibacter</taxon>
    </lineage>
</organism>
<gene>
    <name evidence="2" type="ORF">GCM10007028_35700</name>
</gene>
<evidence type="ECO:0000313" key="3">
    <source>
        <dbReference type="Proteomes" id="UP000636004"/>
    </source>
</evidence>
<feature type="transmembrane region" description="Helical" evidence="1">
    <location>
        <begin position="48"/>
        <end position="66"/>
    </location>
</feature>
<proteinExistence type="predicted"/>
<keyword evidence="3" id="KW-1185">Reference proteome</keyword>
<sequence length="77" mass="9008">MKKAYFNLTFLILIIILFSLFVYSGIEIIVSKTETMEWKGGRFIMTDLTKVIGVLLILTLPTYVYLKKKYYTTSEKI</sequence>
<keyword evidence="1" id="KW-0812">Transmembrane</keyword>
<evidence type="ECO:0000256" key="1">
    <source>
        <dbReference type="SAM" id="Phobius"/>
    </source>
</evidence>
<dbReference type="Proteomes" id="UP000636004">
    <property type="component" value="Unassembled WGS sequence"/>
</dbReference>
<keyword evidence="1" id="KW-1133">Transmembrane helix</keyword>